<organism evidence="7 8">
    <name type="scientific">Plebeiibacterium sediminum</name>
    <dbReference type="NCBI Taxonomy" id="2992112"/>
    <lineage>
        <taxon>Bacteria</taxon>
        <taxon>Pseudomonadati</taxon>
        <taxon>Bacteroidota</taxon>
        <taxon>Bacteroidia</taxon>
        <taxon>Marinilabiliales</taxon>
        <taxon>Marinilabiliaceae</taxon>
        <taxon>Plebeiibacterium</taxon>
    </lineage>
</organism>
<keyword evidence="8" id="KW-1185">Reference proteome</keyword>
<keyword evidence="4 5" id="KW-0472">Membrane</keyword>
<feature type="transmembrane region" description="Helical" evidence="5">
    <location>
        <begin position="172"/>
        <end position="195"/>
    </location>
</feature>
<feature type="transmembrane region" description="Helical" evidence="5">
    <location>
        <begin position="81"/>
        <end position="99"/>
    </location>
</feature>
<keyword evidence="2 5" id="KW-0812">Transmembrane</keyword>
<dbReference type="InterPro" id="IPR006977">
    <property type="entry name" value="Yip1_dom"/>
</dbReference>
<evidence type="ECO:0000256" key="1">
    <source>
        <dbReference type="ARBA" id="ARBA00004141"/>
    </source>
</evidence>
<dbReference type="EMBL" id="JAPDPJ010000080">
    <property type="protein sequence ID" value="MCW3789058.1"/>
    <property type="molecule type" value="Genomic_DNA"/>
</dbReference>
<reference evidence="7" key="1">
    <citation type="submission" date="2022-10" db="EMBL/GenBank/DDBJ databases">
        <authorList>
            <person name="Yu W.X."/>
        </authorList>
    </citation>
    <scope>NUCLEOTIDE SEQUENCE</scope>
    <source>
        <strain evidence="7">AAT</strain>
    </source>
</reference>
<dbReference type="GO" id="GO:0016020">
    <property type="term" value="C:membrane"/>
    <property type="evidence" value="ECO:0007669"/>
    <property type="project" value="UniProtKB-SubCell"/>
</dbReference>
<evidence type="ECO:0000256" key="4">
    <source>
        <dbReference type="ARBA" id="ARBA00023136"/>
    </source>
</evidence>
<gene>
    <name evidence="7" type="ORF">OM075_21510</name>
</gene>
<comment type="caution">
    <text evidence="7">The sequence shown here is derived from an EMBL/GenBank/DDBJ whole genome shotgun (WGS) entry which is preliminary data.</text>
</comment>
<feature type="transmembrane region" description="Helical" evidence="5">
    <location>
        <begin position="49"/>
        <end position="69"/>
    </location>
</feature>
<evidence type="ECO:0000256" key="2">
    <source>
        <dbReference type="ARBA" id="ARBA00022692"/>
    </source>
</evidence>
<dbReference type="Pfam" id="PF04893">
    <property type="entry name" value="Yip1"/>
    <property type="match status" value="1"/>
</dbReference>
<feature type="domain" description="Yip1" evidence="6">
    <location>
        <begin position="23"/>
        <end position="188"/>
    </location>
</feature>
<protein>
    <submittedName>
        <fullName evidence="7">YIP1 family protein</fullName>
    </submittedName>
</protein>
<evidence type="ECO:0000256" key="5">
    <source>
        <dbReference type="SAM" id="Phobius"/>
    </source>
</evidence>
<name>A0AAE3SH14_9BACT</name>
<dbReference type="Proteomes" id="UP001209229">
    <property type="component" value="Unassembled WGS sequence"/>
</dbReference>
<dbReference type="AlphaFoldDB" id="A0AAE3SH14"/>
<dbReference type="RefSeq" id="WP_301192614.1">
    <property type="nucleotide sequence ID" value="NZ_JAPDPJ010000080.1"/>
</dbReference>
<evidence type="ECO:0000256" key="3">
    <source>
        <dbReference type="ARBA" id="ARBA00022989"/>
    </source>
</evidence>
<evidence type="ECO:0000259" key="6">
    <source>
        <dbReference type="Pfam" id="PF04893"/>
    </source>
</evidence>
<accession>A0AAE3SH14</accession>
<keyword evidence="3 5" id="KW-1133">Transmembrane helix</keyword>
<sequence length="201" mass="23394">MDSKNQPQSLITRYKNIFIRTKNLIISPQNEWETIHNEKSDFNKILSEFALPYLAVITLISFINSIMAHQDPDFTFALKNAIGQFTAFFLTLFISYYILIKIIPQFAKTPKTAQVKDIAIKTVAYSMVVIFILRITTLLIPQIYFLQIAGLYTAFLVWHSTKHIGEFENKDFRIVLTIIISLLILFLPYLLWVMFIRFSGI</sequence>
<proteinExistence type="predicted"/>
<feature type="transmembrane region" description="Helical" evidence="5">
    <location>
        <begin position="119"/>
        <end position="137"/>
    </location>
</feature>
<evidence type="ECO:0000313" key="8">
    <source>
        <dbReference type="Proteomes" id="UP001209229"/>
    </source>
</evidence>
<comment type="subcellular location">
    <subcellularLocation>
        <location evidence="1">Membrane</location>
        <topology evidence="1">Multi-pass membrane protein</topology>
    </subcellularLocation>
</comment>
<evidence type="ECO:0000313" key="7">
    <source>
        <dbReference type="EMBL" id="MCW3789058.1"/>
    </source>
</evidence>